<dbReference type="AlphaFoldDB" id="A0A0D2HJL8"/>
<evidence type="ECO:0000313" key="3">
    <source>
        <dbReference type="Proteomes" id="UP000053411"/>
    </source>
</evidence>
<protein>
    <recommendedName>
        <fullName evidence="1">Heterokaryon incompatibility domain-containing protein</fullName>
    </recommendedName>
</protein>
<gene>
    <name evidence="2" type="ORF">Z520_02224</name>
</gene>
<dbReference type="STRING" id="1442371.A0A0D2HJL8"/>
<feature type="domain" description="Heterokaryon incompatibility" evidence="1">
    <location>
        <begin position="53"/>
        <end position="192"/>
    </location>
</feature>
<dbReference type="Proteomes" id="UP000053411">
    <property type="component" value="Unassembled WGS sequence"/>
</dbReference>
<dbReference type="InterPro" id="IPR010730">
    <property type="entry name" value="HET"/>
</dbReference>
<name>A0A0D2HJL8_9EURO</name>
<evidence type="ECO:0000313" key="2">
    <source>
        <dbReference type="EMBL" id="KIY02086.1"/>
    </source>
</evidence>
<evidence type="ECO:0000259" key="1">
    <source>
        <dbReference type="Pfam" id="PF06985"/>
    </source>
</evidence>
<dbReference type="EMBL" id="KN848064">
    <property type="protein sequence ID" value="KIY02086.1"/>
    <property type="molecule type" value="Genomic_DNA"/>
</dbReference>
<dbReference type="PANTHER" id="PTHR24148">
    <property type="entry name" value="ANKYRIN REPEAT DOMAIN-CONTAINING PROTEIN 39 HOMOLOG-RELATED"/>
    <property type="match status" value="1"/>
</dbReference>
<sequence length="535" mass="61232">MDPKCLPAFKHSPLDLTCNSMRLLSVLPRRPGAAIRGQLSHFCIPENRTDLKYVALSYEWGRRDGPRRLIEINGRKFEIQENLFHFLESHGEAGIPNLWVDAICIDQDDVREKNHQVQLMKDIYGRSSQVIIWLGPGDRQSDDLFDYLNKLTEPSLTFLEAGFFLDADAKYAQAAFQLCQRTYWTRAWIVQEALLACSIELTCGEKRMDWTRWARYIDMKANISENAMDPSYWPHRPSALGIRYSMAFTLCQQRIARTNTIATYDLASTVLAFAESDCWDIHDKVYAFLGLASNAEEIAVDYQRPMEELFMAVLAATDARLSDDDISILRTKLGVASSFMAEAIKTQTQPPLTVYRTREKRILSKKREESKILIIEPNEIEVILNPNWMAKLTTEEFHFSIFPTRSLQYVGGKNTAHVCGCPLCKSFKTNFHQQLKELHKTGALRIYALTMQQHAKHQTHLFLSAGGQYIATGTLKIMGGPSNSFWSDMIILCDPPLRVSDNSTEVVLSLQQRLNVIEHQEMRSYPSYRSLPRLV</sequence>
<dbReference type="GeneID" id="27707970"/>
<dbReference type="OrthoDB" id="4141127at2759"/>
<dbReference type="Pfam" id="PF06985">
    <property type="entry name" value="HET"/>
    <property type="match status" value="1"/>
</dbReference>
<dbReference type="VEuPathDB" id="FungiDB:Z520_02224"/>
<proteinExistence type="predicted"/>
<organism evidence="2 3">
    <name type="scientific">Fonsecaea multimorphosa CBS 102226</name>
    <dbReference type="NCBI Taxonomy" id="1442371"/>
    <lineage>
        <taxon>Eukaryota</taxon>
        <taxon>Fungi</taxon>
        <taxon>Dikarya</taxon>
        <taxon>Ascomycota</taxon>
        <taxon>Pezizomycotina</taxon>
        <taxon>Eurotiomycetes</taxon>
        <taxon>Chaetothyriomycetidae</taxon>
        <taxon>Chaetothyriales</taxon>
        <taxon>Herpotrichiellaceae</taxon>
        <taxon>Fonsecaea</taxon>
    </lineage>
</organism>
<accession>A0A0D2HJL8</accession>
<dbReference type="PANTHER" id="PTHR24148:SF73">
    <property type="entry name" value="HET DOMAIN PROTEIN (AFU_ORTHOLOGUE AFUA_8G01020)"/>
    <property type="match status" value="1"/>
</dbReference>
<dbReference type="InterPro" id="IPR052895">
    <property type="entry name" value="HetReg/Transcr_Mod"/>
</dbReference>
<reference evidence="2 3" key="1">
    <citation type="submission" date="2015-01" db="EMBL/GenBank/DDBJ databases">
        <title>The Genome Sequence of Fonsecaea multimorphosa CBS 102226.</title>
        <authorList>
            <consortium name="The Broad Institute Genomics Platform"/>
            <person name="Cuomo C."/>
            <person name="de Hoog S."/>
            <person name="Gorbushina A."/>
            <person name="Stielow B."/>
            <person name="Teixiera M."/>
            <person name="Abouelleil A."/>
            <person name="Chapman S.B."/>
            <person name="Priest M."/>
            <person name="Young S.K."/>
            <person name="Wortman J."/>
            <person name="Nusbaum C."/>
            <person name="Birren B."/>
        </authorList>
    </citation>
    <scope>NUCLEOTIDE SEQUENCE [LARGE SCALE GENOMIC DNA]</scope>
    <source>
        <strain evidence="2 3">CBS 102226</strain>
    </source>
</reference>
<dbReference type="RefSeq" id="XP_016636208.1">
    <property type="nucleotide sequence ID" value="XM_016772738.1"/>
</dbReference>
<keyword evidence="3" id="KW-1185">Reference proteome</keyword>